<organism evidence="3 4">
    <name type="scientific">Batillaria attramentaria</name>
    <dbReference type="NCBI Taxonomy" id="370345"/>
    <lineage>
        <taxon>Eukaryota</taxon>
        <taxon>Metazoa</taxon>
        <taxon>Spiralia</taxon>
        <taxon>Lophotrochozoa</taxon>
        <taxon>Mollusca</taxon>
        <taxon>Gastropoda</taxon>
        <taxon>Caenogastropoda</taxon>
        <taxon>Sorbeoconcha</taxon>
        <taxon>Cerithioidea</taxon>
        <taxon>Batillariidae</taxon>
        <taxon>Batillaria</taxon>
    </lineage>
</organism>
<dbReference type="AlphaFoldDB" id="A0ABD0KSQ3"/>
<evidence type="ECO:0000313" key="3">
    <source>
        <dbReference type="EMBL" id="KAK7490298.1"/>
    </source>
</evidence>
<sequence>MDVLLSVLVTTFLLWTPSLGARTSCDAPPVNVGEEASITCHFGEDLTKISSNKVSFKVKRSDHNDTVYSRDVVLDCDYWYGTSSNCLTVHPGYEYDKKVSDQLTVTIPIVTLQQAGKYICQVVGSDTSDIQACVLIVHNVTYTVNDTIQEDEEKKGLFAVLHSKNLLESILMPEDVRDRAIQEIDRLVNLDFHGGSDGTLAREVWNIGRSKNNSYDLWQDLQTHGMGELVDERRVSDIWGVITDAKRKPVQKDPKFR</sequence>
<dbReference type="Proteomes" id="UP001519460">
    <property type="component" value="Unassembled WGS sequence"/>
</dbReference>
<dbReference type="Gene3D" id="2.60.40.10">
    <property type="entry name" value="Immunoglobulins"/>
    <property type="match status" value="1"/>
</dbReference>
<dbReference type="InterPro" id="IPR055349">
    <property type="entry name" value="GH2_GIPC"/>
</dbReference>
<proteinExistence type="predicted"/>
<evidence type="ECO:0000259" key="2">
    <source>
        <dbReference type="Pfam" id="PF25082"/>
    </source>
</evidence>
<evidence type="ECO:0000313" key="4">
    <source>
        <dbReference type="Proteomes" id="UP001519460"/>
    </source>
</evidence>
<reference evidence="3 4" key="1">
    <citation type="journal article" date="2023" name="Sci. Data">
        <title>Genome assembly of the Korean intertidal mud-creeper Batillaria attramentaria.</title>
        <authorList>
            <person name="Patra A.K."/>
            <person name="Ho P.T."/>
            <person name="Jun S."/>
            <person name="Lee S.J."/>
            <person name="Kim Y."/>
            <person name="Won Y.J."/>
        </authorList>
    </citation>
    <scope>NUCLEOTIDE SEQUENCE [LARGE SCALE GENOMIC DNA]</scope>
    <source>
        <strain evidence="3">Wonlab-2016</strain>
    </source>
</reference>
<feature type="domain" description="GIPC GH2" evidence="2">
    <location>
        <begin position="172"/>
        <end position="245"/>
    </location>
</feature>
<protein>
    <recommendedName>
        <fullName evidence="2">GIPC GH2 domain-containing protein</fullName>
    </recommendedName>
</protein>
<keyword evidence="4" id="KW-1185">Reference proteome</keyword>
<accession>A0ABD0KSQ3</accession>
<dbReference type="Pfam" id="PF25082">
    <property type="entry name" value="GIPC1_GH2"/>
    <property type="match status" value="1"/>
</dbReference>
<evidence type="ECO:0000256" key="1">
    <source>
        <dbReference type="SAM" id="SignalP"/>
    </source>
</evidence>
<dbReference type="InterPro" id="IPR013783">
    <property type="entry name" value="Ig-like_fold"/>
</dbReference>
<name>A0ABD0KSQ3_9CAEN</name>
<feature type="chain" id="PRO_5044851357" description="GIPC GH2 domain-containing protein" evidence="1">
    <location>
        <begin position="21"/>
        <end position="257"/>
    </location>
</feature>
<comment type="caution">
    <text evidence="3">The sequence shown here is derived from an EMBL/GenBank/DDBJ whole genome shotgun (WGS) entry which is preliminary data.</text>
</comment>
<keyword evidence="1" id="KW-0732">Signal</keyword>
<dbReference type="EMBL" id="JACVVK020000128">
    <property type="protein sequence ID" value="KAK7490298.1"/>
    <property type="molecule type" value="Genomic_DNA"/>
</dbReference>
<feature type="signal peptide" evidence="1">
    <location>
        <begin position="1"/>
        <end position="20"/>
    </location>
</feature>
<gene>
    <name evidence="3" type="ORF">BaRGS_00018459</name>
</gene>